<gene>
    <name evidence="3" type="ORF">CYY_003295</name>
</gene>
<evidence type="ECO:0008006" key="5">
    <source>
        <dbReference type="Google" id="ProtNLM"/>
    </source>
</evidence>
<dbReference type="Gene3D" id="3.40.50.410">
    <property type="entry name" value="von Willebrand factor, type A domain"/>
    <property type="match status" value="1"/>
</dbReference>
<dbReference type="OrthoDB" id="1149618at2759"/>
<protein>
    <recommendedName>
        <fullName evidence="5">DUF2828 family protein</fullName>
    </recommendedName>
</protein>
<dbReference type="InterPro" id="IPR056690">
    <property type="entry name" value="DUF7788"/>
</dbReference>
<dbReference type="PANTHER" id="PTHR31373:SF27">
    <property type="entry name" value="TROVE DOMAIN-CONTAINING PROTEIN"/>
    <property type="match status" value="1"/>
</dbReference>
<dbReference type="SUPFAM" id="SSF53300">
    <property type="entry name" value="vWA-like"/>
    <property type="match status" value="1"/>
</dbReference>
<dbReference type="InterPro" id="IPR011205">
    <property type="entry name" value="UCP015417_vWA"/>
</dbReference>
<sequence>MAKPKQTGTKKYTHKPVVKTTINKALAKHDKNYTSTGDSRVDLFFKSARGLGQEELQALLEASWETNPLDTLKLIFQLRDCRGGKGEKELFRLALLWLQEKSPSTVEKNFKLVPHFGSWKDVTNLIGTSLEGKALESLSEQLKKDVADMKANPKATISLAAKWAPTENHQADTAAKAAKKLALILAANASTAKKDYRKNYLTPLRKHLKIIETLQSAGQWNEINFNAVPSRCMKLQRKAFERHEPTLFAEYLESLKKGEAKVNAKQLFPHEIVKEYFNHSVAEDTILEEQWKVLENQVRESGSLADSIVLSDVSGSMSGTPMEVSIALGILISGVTAHPFKDIVISFSENPQFCLVKGDTLRERVHTLSRIDWGGSTNFNKVFTMILEKAKENNLPASAMPKKLFVISDMCFDQAGNMSNHDAMIKQYKDAGYEVPTMIYWNVNGSTSSIPVGDSTTKGVALVSGFSPSILKAIIATGDTSSISPAMLMEAAINDKRYADLQV</sequence>
<evidence type="ECO:0000259" key="1">
    <source>
        <dbReference type="Pfam" id="PF11443"/>
    </source>
</evidence>
<organism evidence="3 4">
    <name type="scientific">Polysphondylium violaceum</name>
    <dbReference type="NCBI Taxonomy" id="133409"/>
    <lineage>
        <taxon>Eukaryota</taxon>
        <taxon>Amoebozoa</taxon>
        <taxon>Evosea</taxon>
        <taxon>Eumycetozoa</taxon>
        <taxon>Dictyostelia</taxon>
        <taxon>Dictyosteliales</taxon>
        <taxon>Dictyosteliaceae</taxon>
        <taxon>Polysphondylium</taxon>
    </lineage>
</organism>
<name>A0A8J4Q708_9MYCE</name>
<feature type="domain" description="DUF2828" evidence="1">
    <location>
        <begin position="139"/>
        <end position="304"/>
    </location>
</feature>
<comment type="caution">
    <text evidence="3">The sequence shown here is derived from an EMBL/GenBank/DDBJ whole genome shotgun (WGS) entry which is preliminary data.</text>
</comment>
<proteinExistence type="predicted"/>
<evidence type="ECO:0000259" key="2">
    <source>
        <dbReference type="Pfam" id="PF25043"/>
    </source>
</evidence>
<dbReference type="AlphaFoldDB" id="A0A8J4Q708"/>
<dbReference type="InterPro" id="IPR058580">
    <property type="entry name" value="DUF2828"/>
</dbReference>
<evidence type="ECO:0000313" key="4">
    <source>
        <dbReference type="Proteomes" id="UP000695562"/>
    </source>
</evidence>
<feature type="domain" description="DUF7788" evidence="2">
    <location>
        <begin position="306"/>
        <end position="481"/>
    </location>
</feature>
<dbReference type="PIRSF" id="PIRSF015417">
    <property type="entry name" value="T31B5_30_vWA"/>
    <property type="match status" value="1"/>
</dbReference>
<accession>A0A8J4Q708</accession>
<dbReference type="EMBL" id="AJWJ01000101">
    <property type="protein sequence ID" value="KAF2075416.1"/>
    <property type="molecule type" value="Genomic_DNA"/>
</dbReference>
<dbReference type="InterPro" id="IPR036465">
    <property type="entry name" value="vWFA_dom_sf"/>
</dbReference>
<feature type="domain" description="DUF2828" evidence="1">
    <location>
        <begin position="30"/>
        <end position="134"/>
    </location>
</feature>
<dbReference type="Pfam" id="PF25043">
    <property type="entry name" value="DUF7788"/>
    <property type="match status" value="1"/>
</dbReference>
<keyword evidence="4" id="KW-1185">Reference proteome</keyword>
<evidence type="ECO:0000313" key="3">
    <source>
        <dbReference type="EMBL" id="KAF2075416.1"/>
    </source>
</evidence>
<dbReference type="Pfam" id="PF11443">
    <property type="entry name" value="DUF2828"/>
    <property type="match status" value="2"/>
</dbReference>
<dbReference type="PANTHER" id="PTHR31373">
    <property type="entry name" value="OS06G0652100 PROTEIN"/>
    <property type="match status" value="1"/>
</dbReference>
<dbReference type="Proteomes" id="UP000695562">
    <property type="component" value="Unassembled WGS sequence"/>
</dbReference>
<reference evidence="3" key="1">
    <citation type="submission" date="2020-01" db="EMBL/GenBank/DDBJ databases">
        <title>Development of genomics and gene disruption for Polysphondylium violaceum indicates a role for the polyketide synthase stlB in stalk morphogenesis.</title>
        <authorList>
            <person name="Narita B."/>
            <person name="Kawabe Y."/>
            <person name="Kin K."/>
            <person name="Saito T."/>
            <person name="Gibbs R."/>
            <person name="Kuspa A."/>
            <person name="Muzny D."/>
            <person name="Queller D."/>
            <person name="Richards S."/>
            <person name="Strassman J."/>
            <person name="Sucgang R."/>
            <person name="Worley K."/>
            <person name="Schaap P."/>
        </authorList>
    </citation>
    <scope>NUCLEOTIDE SEQUENCE</scope>
    <source>
        <strain evidence="3">QSvi11</strain>
    </source>
</reference>